<dbReference type="InterPro" id="IPR016040">
    <property type="entry name" value="NAD(P)-bd_dom"/>
</dbReference>
<dbReference type="SUPFAM" id="SSF51735">
    <property type="entry name" value="NAD(P)-binding Rossmann-fold domains"/>
    <property type="match status" value="1"/>
</dbReference>
<dbReference type="Proteomes" id="UP000254978">
    <property type="component" value="Unassembled WGS sequence"/>
</dbReference>
<protein>
    <submittedName>
        <fullName evidence="2">Azoreductase B</fullName>
    </submittedName>
</protein>
<accession>A0A378TP52</accession>
<keyword evidence="3" id="KW-1185">Reference proteome</keyword>
<evidence type="ECO:0000259" key="1">
    <source>
        <dbReference type="Pfam" id="PF13460"/>
    </source>
</evidence>
<sequence length="219" mass="22649">MELSRITVLGGTGYAGSAIVDEAASRGHQVTALSRTAPPEPVAGVHYVEGDATDEKTLSAVIADADVVVAALAPRGLLARTFRDVYRTVAGLADAAGARLFVIGGFSSLRPAPGADRFVTDLSNVPADVHDEILAGAALILEDLPAAPESLDWVFVSPPRMFGSFAPGEKLGRYLLGDDVAVDPQSGGAISAPDYALGVVDLIEQDSHHRVQVNIGNPA</sequence>
<dbReference type="InterPro" id="IPR036291">
    <property type="entry name" value="NAD(P)-bd_dom_sf"/>
</dbReference>
<proteinExistence type="predicted"/>
<dbReference type="GO" id="GO:0016646">
    <property type="term" value="F:oxidoreductase activity, acting on the CH-NH group of donors, NAD or NADP as acceptor"/>
    <property type="evidence" value="ECO:0007669"/>
    <property type="project" value="TreeGrafter"/>
</dbReference>
<organism evidence="2 3">
    <name type="scientific">Mycolicibacterium tokaiense</name>
    <dbReference type="NCBI Taxonomy" id="39695"/>
    <lineage>
        <taxon>Bacteria</taxon>
        <taxon>Bacillati</taxon>
        <taxon>Actinomycetota</taxon>
        <taxon>Actinomycetes</taxon>
        <taxon>Mycobacteriales</taxon>
        <taxon>Mycobacteriaceae</taxon>
        <taxon>Mycolicibacterium</taxon>
    </lineage>
</organism>
<dbReference type="PANTHER" id="PTHR43355">
    <property type="entry name" value="FLAVIN REDUCTASE (NADPH)"/>
    <property type="match status" value="1"/>
</dbReference>
<evidence type="ECO:0000313" key="2">
    <source>
        <dbReference type="EMBL" id="STZ62541.1"/>
    </source>
</evidence>
<evidence type="ECO:0000313" key="3">
    <source>
        <dbReference type="Proteomes" id="UP000254978"/>
    </source>
</evidence>
<dbReference type="AlphaFoldDB" id="A0A378TP52"/>
<reference evidence="2 3" key="1">
    <citation type="submission" date="2018-06" db="EMBL/GenBank/DDBJ databases">
        <authorList>
            <consortium name="Pathogen Informatics"/>
            <person name="Doyle S."/>
        </authorList>
    </citation>
    <scope>NUCLEOTIDE SEQUENCE [LARGE SCALE GENOMIC DNA]</scope>
    <source>
        <strain evidence="2 3">NCTC10821</strain>
    </source>
</reference>
<dbReference type="EMBL" id="UGQT01000001">
    <property type="protein sequence ID" value="STZ62541.1"/>
    <property type="molecule type" value="Genomic_DNA"/>
</dbReference>
<name>A0A378TP52_9MYCO</name>
<dbReference type="RefSeq" id="WP_197746444.1">
    <property type="nucleotide sequence ID" value="NZ_AP022600.1"/>
</dbReference>
<dbReference type="Pfam" id="PF13460">
    <property type="entry name" value="NAD_binding_10"/>
    <property type="match status" value="1"/>
</dbReference>
<feature type="domain" description="NAD(P)-binding" evidence="1">
    <location>
        <begin position="10"/>
        <end position="205"/>
    </location>
</feature>
<dbReference type="InterPro" id="IPR051606">
    <property type="entry name" value="Polyketide_Oxido-like"/>
</dbReference>
<dbReference type="Gene3D" id="3.40.50.720">
    <property type="entry name" value="NAD(P)-binding Rossmann-like Domain"/>
    <property type="match status" value="1"/>
</dbReference>
<gene>
    <name evidence="2" type="ORF">NCTC10821_06110</name>
</gene>
<dbReference type="PANTHER" id="PTHR43355:SF2">
    <property type="entry name" value="FLAVIN REDUCTASE (NADPH)"/>
    <property type="match status" value="1"/>
</dbReference>